<dbReference type="EC" id="2.7.11.1" evidence="1"/>
<organism evidence="13 14">
    <name type="scientific">Streblomastix strix</name>
    <dbReference type="NCBI Taxonomy" id="222440"/>
    <lineage>
        <taxon>Eukaryota</taxon>
        <taxon>Metamonada</taxon>
        <taxon>Preaxostyla</taxon>
        <taxon>Oxymonadida</taxon>
        <taxon>Streblomastigidae</taxon>
        <taxon>Streblomastix</taxon>
    </lineage>
</organism>
<feature type="domain" description="SH3" evidence="11">
    <location>
        <begin position="3"/>
        <end position="61"/>
    </location>
</feature>
<evidence type="ECO:0000256" key="5">
    <source>
        <dbReference type="ARBA" id="ARBA00022741"/>
    </source>
</evidence>
<dbReference type="SMART" id="SM00326">
    <property type="entry name" value="SH3"/>
    <property type="match status" value="1"/>
</dbReference>
<dbReference type="PANTHER" id="PTHR44899:SF3">
    <property type="entry name" value="SERINE_THREONINE-PROTEIN KINASE NEK1"/>
    <property type="match status" value="1"/>
</dbReference>
<feature type="domain" description="Protein kinase" evidence="12">
    <location>
        <begin position="91"/>
        <end position="270"/>
    </location>
</feature>
<keyword evidence="5" id="KW-0547">Nucleotide-binding</keyword>
<evidence type="ECO:0000313" key="13">
    <source>
        <dbReference type="EMBL" id="KAA6377324.1"/>
    </source>
</evidence>
<dbReference type="InterPro" id="IPR051131">
    <property type="entry name" value="NEK_Ser/Thr_kinase_NIMA"/>
</dbReference>
<keyword evidence="7" id="KW-0067">ATP-binding</keyword>
<dbReference type="Pfam" id="PF00069">
    <property type="entry name" value="Pkinase"/>
    <property type="match status" value="1"/>
</dbReference>
<dbReference type="SUPFAM" id="SSF56112">
    <property type="entry name" value="Protein kinase-like (PK-like)"/>
    <property type="match status" value="1"/>
</dbReference>
<dbReference type="AlphaFoldDB" id="A0A5J4V4Q8"/>
<dbReference type="InterPro" id="IPR000719">
    <property type="entry name" value="Prot_kinase_dom"/>
</dbReference>
<gene>
    <name evidence="13" type="ORF">EZS28_027149</name>
</gene>
<dbReference type="GO" id="GO:0004674">
    <property type="term" value="F:protein serine/threonine kinase activity"/>
    <property type="evidence" value="ECO:0007669"/>
    <property type="project" value="UniProtKB-KW"/>
</dbReference>
<dbReference type="Gene3D" id="1.10.510.10">
    <property type="entry name" value="Transferase(Phosphotransferase) domain 1"/>
    <property type="match status" value="1"/>
</dbReference>
<evidence type="ECO:0000256" key="9">
    <source>
        <dbReference type="ARBA" id="ARBA00048679"/>
    </source>
</evidence>
<protein>
    <recommendedName>
        <fullName evidence="1">non-specific serine/threonine protein kinase</fullName>
        <ecNumber evidence="1">2.7.11.1</ecNumber>
    </recommendedName>
</protein>
<evidence type="ECO:0000256" key="1">
    <source>
        <dbReference type="ARBA" id="ARBA00012513"/>
    </source>
</evidence>
<comment type="catalytic activity">
    <reaction evidence="9">
        <text>L-seryl-[protein] + ATP = O-phospho-L-seryl-[protein] + ADP + H(+)</text>
        <dbReference type="Rhea" id="RHEA:17989"/>
        <dbReference type="Rhea" id="RHEA-COMP:9863"/>
        <dbReference type="Rhea" id="RHEA-COMP:11604"/>
        <dbReference type="ChEBI" id="CHEBI:15378"/>
        <dbReference type="ChEBI" id="CHEBI:29999"/>
        <dbReference type="ChEBI" id="CHEBI:30616"/>
        <dbReference type="ChEBI" id="CHEBI:83421"/>
        <dbReference type="ChEBI" id="CHEBI:456216"/>
        <dbReference type="EC" id="2.7.11.1"/>
    </reaction>
</comment>
<dbReference type="InterPro" id="IPR011009">
    <property type="entry name" value="Kinase-like_dom_sf"/>
</dbReference>
<comment type="catalytic activity">
    <reaction evidence="8">
        <text>L-threonyl-[protein] + ATP = O-phospho-L-threonyl-[protein] + ADP + H(+)</text>
        <dbReference type="Rhea" id="RHEA:46608"/>
        <dbReference type="Rhea" id="RHEA-COMP:11060"/>
        <dbReference type="Rhea" id="RHEA-COMP:11605"/>
        <dbReference type="ChEBI" id="CHEBI:15378"/>
        <dbReference type="ChEBI" id="CHEBI:30013"/>
        <dbReference type="ChEBI" id="CHEBI:30616"/>
        <dbReference type="ChEBI" id="CHEBI:61977"/>
        <dbReference type="ChEBI" id="CHEBI:456216"/>
        <dbReference type="EC" id="2.7.11.1"/>
    </reaction>
</comment>
<dbReference type="InterPro" id="IPR036028">
    <property type="entry name" value="SH3-like_dom_sf"/>
</dbReference>
<accession>A0A5J4V4Q8</accession>
<dbReference type="SUPFAM" id="SSF50044">
    <property type="entry name" value="SH3-domain"/>
    <property type="match status" value="1"/>
</dbReference>
<dbReference type="PANTHER" id="PTHR44899">
    <property type="entry name" value="CAMK FAMILY PROTEIN KINASE"/>
    <property type="match status" value="1"/>
</dbReference>
<dbReference type="PROSITE" id="PS50011">
    <property type="entry name" value="PROTEIN_KINASE_DOM"/>
    <property type="match status" value="1"/>
</dbReference>
<comment type="caution">
    <text evidence="13">The sequence shown here is derived from an EMBL/GenBank/DDBJ whole genome shotgun (WGS) entry which is preliminary data.</text>
</comment>
<dbReference type="InterPro" id="IPR001452">
    <property type="entry name" value="SH3_domain"/>
</dbReference>
<evidence type="ECO:0000256" key="10">
    <source>
        <dbReference type="PROSITE-ProRule" id="PRU00192"/>
    </source>
</evidence>
<keyword evidence="4" id="KW-0808">Transferase</keyword>
<evidence type="ECO:0000256" key="4">
    <source>
        <dbReference type="ARBA" id="ARBA00022679"/>
    </source>
</evidence>
<evidence type="ECO:0000256" key="3">
    <source>
        <dbReference type="ARBA" id="ARBA00022527"/>
    </source>
</evidence>
<evidence type="ECO:0000313" key="14">
    <source>
        <dbReference type="Proteomes" id="UP000324800"/>
    </source>
</evidence>
<dbReference type="EMBL" id="SNRW01009906">
    <property type="protein sequence ID" value="KAA6377324.1"/>
    <property type="molecule type" value="Genomic_DNA"/>
</dbReference>
<evidence type="ECO:0000259" key="12">
    <source>
        <dbReference type="PROSITE" id="PS50011"/>
    </source>
</evidence>
<keyword evidence="2 10" id="KW-0728">SH3 domain</keyword>
<dbReference type="OrthoDB" id="432483at2759"/>
<evidence type="ECO:0000256" key="6">
    <source>
        <dbReference type="ARBA" id="ARBA00022777"/>
    </source>
</evidence>
<dbReference type="PROSITE" id="PS00108">
    <property type="entry name" value="PROTEIN_KINASE_ST"/>
    <property type="match status" value="1"/>
</dbReference>
<dbReference type="GO" id="GO:0005524">
    <property type="term" value="F:ATP binding"/>
    <property type="evidence" value="ECO:0007669"/>
    <property type="project" value="UniProtKB-KW"/>
</dbReference>
<sequence length="270" mass="31118">MSTSDEFYEVLADFTAQNQDSPSISKGEIVKVITKESDYFIIEKDGIVSKIPSQYLHLCSSVSSDNQNQANATSRIDLKNAVSQFLPQDSIEIVKKLLGGAIGKTFLVRHKPSGVLYVMKRVDYLDENDKKKADFEIEQMRNLTSEYTVRLLWTFTDQTDIFIFTEYCSHGDLRQVISELQKLPEEERINRVWELFAQIILALDFMHSKGVLHRDIKPENIFIMEDGSVRLGDFGLAKELTQKYYASVAGTKIYMAPEVWFMRKIHYRTT</sequence>
<evidence type="ECO:0000256" key="7">
    <source>
        <dbReference type="ARBA" id="ARBA00022840"/>
    </source>
</evidence>
<evidence type="ECO:0000256" key="8">
    <source>
        <dbReference type="ARBA" id="ARBA00047899"/>
    </source>
</evidence>
<keyword evidence="6 13" id="KW-0418">Kinase</keyword>
<dbReference type="Proteomes" id="UP000324800">
    <property type="component" value="Unassembled WGS sequence"/>
</dbReference>
<reference evidence="13 14" key="1">
    <citation type="submission" date="2019-03" db="EMBL/GenBank/DDBJ databases">
        <title>Single cell metagenomics reveals metabolic interactions within the superorganism composed of flagellate Streblomastix strix and complex community of Bacteroidetes bacteria on its surface.</title>
        <authorList>
            <person name="Treitli S.C."/>
            <person name="Kolisko M."/>
            <person name="Husnik F."/>
            <person name="Keeling P."/>
            <person name="Hampl V."/>
        </authorList>
    </citation>
    <scope>NUCLEOTIDE SEQUENCE [LARGE SCALE GENOMIC DNA]</scope>
    <source>
        <strain evidence="13">ST1C</strain>
    </source>
</reference>
<dbReference type="Gene3D" id="2.30.30.40">
    <property type="entry name" value="SH3 Domains"/>
    <property type="match status" value="1"/>
</dbReference>
<proteinExistence type="predicted"/>
<keyword evidence="3" id="KW-0723">Serine/threonine-protein kinase</keyword>
<dbReference type="InterPro" id="IPR008271">
    <property type="entry name" value="Ser/Thr_kinase_AS"/>
</dbReference>
<evidence type="ECO:0000259" key="11">
    <source>
        <dbReference type="PROSITE" id="PS50002"/>
    </source>
</evidence>
<dbReference type="SMART" id="SM00220">
    <property type="entry name" value="S_TKc"/>
    <property type="match status" value="1"/>
</dbReference>
<dbReference type="PROSITE" id="PS50002">
    <property type="entry name" value="SH3"/>
    <property type="match status" value="1"/>
</dbReference>
<evidence type="ECO:0000256" key="2">
    <source>
        <dbReference type="ARBA" id="ARBA00022443"/>
    </source>
</evidence>
<name>A0A5J4V4Q8_9EUKA</name>